<reference evidence="2" key="1">
    <citation type="submission" date="2018-05" db="EMBL/GenBank/DDBJ databases">
        <authorList>
            <person name="Lanie J.A."/>
            <person name="Ng W.-L."/>
            <person name="Kazmierczak K.M."/>
            <person name="Andrzejewski T.M."/>
            <person name="Davidsen T.M."/>
            <person name="Wayne K.J."/>
            <person name="Tettelin H."/>
            <person name="Glass J.I."/>
            <person name="Rusch D."/>
            <person name="Podicherti R."/>
            <person name="Tsui H.-C.T."/>
            <person name="Winkler M.E."/>
        </authorList>
    </citation>
    <scope>NUCLEOTIDE SEQUENCE</scope>
</reference>
<accession>A0A381UBL2</accession>
<gene>
    <name evidence="2" type="ORF">METZ01_LOCUS77832</name>
</gene>
<keyword evidence="1" id="KW-0808">Transferase</keyword>
<name>A0A381UBL2_9ZZZZ</name>
<sequence length="770" mass="85600">MNTNFGDKVKENKGPLAGIKVLSIGTSIVGPWAATLLGYLGAEVIKVEPPKGEFLRMLYPHQNNLSTAYSSTNLNQKSAGLNTKEPEGMNAMLNLANQADILIENFRPGVADRMGIGYETLHASNPNLIFGSSSGYGDDGPMKNLAALEPHLQAFSGMSGVTGSRGGDGQLIRFTHLDPTGAIFFCGLLMLGLIERERFGHACWVRTSHLANALANMNSKVSEVLLADSELEPLGSGSSNSAPNRCYLCLDNKYIAVTCENQDQWLGFCRAIEMENLIEDDRFINNVDRIKNRDELDQILESQFLLKPSRWWALRFDNENIPHSFDLCFDDLQLHQQIIENNFLVEVDGEHTGPFHVGGLPWEFSESPPQIDLNIPVPGADTEDAMSNGFKNSTKKETIAKTDQAEYPLKGIRVLDLTEGYTGPYLSFMLAEAGAEVTKIEPVGGDWSKELSPQTKHGVSALYQSFNRNKTIKEVDIQSDKGRQEFESMLSETDILIEDWKEDANESSVYNYEKLKSFNPKIINFSLSAFGHHGPMKNQTGSDLSIQAMSGYLRTLGDVGGEPIRVGADVVAGCTAAMNFIAILAALYHRLQTGNGQKVSGSMLGTMMSLKTLQWSGMSNPDSWEGNFCKNETAGSNFGQRTKDKSIFATPSPALTEDNFHKMIKEFGMYDEFMEDEILVKNWWNSFGVGTKASEASPLWDKYLTTMSSQQVLEIFNRYEVWAVEFSDIKELIKHPQIEYLGIFEKDGDTTYLRAPWKTPWGFPKIKPIK</sequence>
<protein>
    <recommendedName>
        <fullName evidence="3">CoA transferase</fullName>
    </recommendedName>
</protein>
<dbReference type="Gene3D" id="3.30.1540.10">
    <property type="entry name" value="formyl-coa transferase, domain 3"/>
    <property type="match status" value="2"/>
</dbReference>
<dbReference type="InterPro" id="IPR023606">
    <property type="entry name" value="CoA-Trfase_III_dom_1_sf"/>
</dbReference>
<dbReference type="InterPro" id="IPR003673">
    <property type="entry name" value="CoA-Trfase_fam_III"/>
</dbReference>
<dbReference type="PANTHER" id="PTHR48207">
    <property type="entry name" value="SUCCINATE--HYDROXYMETHYLGLUTARATE COA-TRANSFERASE"/>
    <property type="match status" value="1"/>
</dbReference>
<dbReference type="EMBL" id="UINC01006019">
    <property type="protein sequence ID" value="SVA24978.1"/>
    <property type="molecule type" value="Genomic_DNA"/>
</dbReference>
<dbReference type="AlphaFoldDB" id="A0A381UBL2"/>
<evidence type="ECO:0008006" key="3">
    <source>
        <dbReference type="Google" id="ProtNLM"/>
    </source>
</evidence>
<proteinExistence type="predicted"/>
<dbReference type="SUPFAM" id="SSF89796">
    <property type="entry name" value="CoA-transferase family III (CaiB/BaiF)"/>
    <property type="match status" value="2"/>
</dbReference>
<dbReference type="InterPro" id="IPR050483">
    <property type="entry name" value="CoA-transferase_III_domain"/>
</dbReference>
<dbReference type="GO" id="GO:0008410">
    <property type="term" value="F:CoA-transferase activity"/>
    <property type="evidence" value="ECO:0007669"/>
    <property type="project" value="TreeGrafter"/>
</dbReference>
<dbReference type="PANTHER" id="PTHR48207:SF3">
    <property type="entry name" value="SUCCINATE--HYDROXYMETHYLGLUTARATE COA-TRANSFERASE"/>
    <property type="match status" value="1"/>
</dbReference>
<dbReference type="InterPro" id="IPR044855">
    <property type="entry name" value="CoA-Trfase_III_dom3_sf"/>
</dbReference>
<dbReference type="Gene3D" id="3.40.50.10540">
    <property type="entry name" value="Crotonobetainyl-coa:carnitine coa-transferase, domain 1"/>
    <property type="match status" value="2"/>
</dbReference>
<evidence type="ECO:0000313" key="2">
    <source>
        <dbReference type="EMBL" id="SVA24978.1"/>
    </source>
</evidence>
<evidence type="ECO:0000256" key="1">
    <source>
        <dbReference type="ARBA" id="ARBA00022679"/>
    </source>
</evidence>
<dbReference type="Pfam" id="PF02515">
    <property type="entry name" value="CoA_transf_3"/>
    <property type="match status" value="2"/>
</dbReference>
<organism evidence="2">
    <name type="scientific">marine metagenome</name>
    <dbReference type="NCBI Taxonomy" id="408172"/>
    <lineage>
        <taxon>unclassified sequences</taxon>
        <taxon>metagenomes</taxon>
        <taxon>ecological metagenomes</taxon>
    </lineage>
</organism>